<evidence type="ECO:0000313" key="14">
    <source>
        <dbReference type="Proteomes" id="UP000232875"/>
    </source>
</evidence>
<dbReference type="PANTHER" id="PTHR10920">
    <property type="entry name" value="RIBOSOMAL RNA METHYLTRANSFERASE"/>
    <property type="match status" value="1"/>
</dbReference>
<dbReference type="GeneID" id="80902865"/>
<evidence type="ECO:0000259" key="12">
    <source>
        <dbReference type="Pfam" id="PF11861"/>
    </source>
</evidence>
<feature type="active site" description="Proton acceptor" evidence="8">
    <location>
        <position position="158"/>
    </location>
</feature>
<dbReference type="Pfam" id="PF01728">
    <property type="entry name" value="FtsJ"/>
    <property type="match status" value="1"/>
</dbReference>
<keyword evidence="7 8" id="KW-0539">Nucleus</keyword>
<dbReference type="InterPro" id="IPR002877">
    <property type="entry name" value="RNA_MeTrfase_FtsJ_dom"/>
</dbReference>
<dbReference type="HAMAP" id="MF_03163">
    <property type="entry name" value="RNA_methyltr_E_SPB1"/>
    <property type="match status" value="1"/>
</dbReference>
<feature type="compositionally biased region" description="Acidic residues" evidence="9">
    <location>
        <begin position="445"/>
        <end position="463"/>
    </location>
</feature>
<dbReference type="EMBL" id="KZ454995">
    <property type="protein sequence ID" value="PKI82385.1"/>
    <property type="molecule type" value="Genomic_DNA"/>
</dbReference>
<protein>
    <submittedName>
        <fullName evidence="13">Spb1p</fullName>
    </submittedName>
</protein>
<feature type="region of interest" description="Disordered" evidence="9">
    <location>
        <begin position="610"/>
        <end position="665"/>
    </location>
</feature>
<evidence type="ECO:0000256" key="7">
    <source>
        <dbReference type="ARBA" id="ARBA00023242"/>
    </source>
</evidence>
<feature type="compositionally biased region" description="Basic residues" evidence="9">
    <location>
        <begin position="376"/>
        <end position="385"/>
    </location>
</feature>
<keyword evidence="2 8" id="KW-0690">Ribosome biogenesis</keyword>
<accession>A0A2N1J746</accession>
<dbReference type="RefSeq" id="XP_056064146.1">
    <property type="nucleotide sequence ID" value="XM_056208171.1"/>
</dbReference>
<dbReference type="InterPro" id="IPR028589">
    <property type="entry name" value="SPB1-like"/>
</dbReference>
<feature type="compositionally biased region" description="Basic residues" evidence="9">
    <location>
        <begin position="883"/>
        <end position="899"/>
    </location>
</feature>
<gene>
    <name evidence="13" type="primary">SPB1</name>
    <name evidence="13" type="ORF">MVES_003597</name>
</gene>
<dbReference type="Pfam" id="PF07780">
    <property type="entry name" value="Spb1_C"/>
    <property type="match status" value="1"/>
</dbReference>
<feature type="domain" description="DUF3381" evidence="12">
    <location>
        <begin position="244"/>
        <end position="394"/>
    </location>
</feature>
<feature type="compositionally biased region" description="Acidic residues" evidence="9">
    <location>
        <begin position="545"/>
        <end position="557"/>
    </location>
</feature>
<dbReference type="GO" id="GO:0000463">
    <property type="term" value="P:maturation of LSU-rRNA from tricistronic rRNA transcript (SSU-rRNA, 5.8S rRNA, LSU-rRNA)"/>
    <property type="evidence" value="ECO:0007669"/>
    <property type="project" value="TreeGrafter"/>
</dbReference>
<evidence type="ECO:0000256" key="9">
    <source>
        <dbReference type="SAM" id="MobiDB-lite"/>
    </source>
</evidence>
<keyword evidence="6 8" id="KW-0949">S-adenosyl-L-methionine</keyword>
<sequence length="899" mass="102100">MGKHDKKSGKGRLDKFYWLAKEQGYRARSAFKLVQLNKKYGFLENAHCCIDLCAAPGGWLQVASKHMPPHSLIVGVDLVPIKPIPRCITFAEDINSLKCRDQLRANLKDWSADVVLHDGAPNVGAAWVQDAYAQSELTLQALRLAVEFLTPGGTFVTKVFRSKDYNNLMWVFNQLFHHVEATKPPSSRNVSAEIFVVCQRFKNIARIDPKFLDPRFVFKELDTAKSEEMNGVSSHNLLENVMNPEKVRRKREGYEDGNYTLYKTIGADAFIRGADAIAMLGTYNRITFDTDADKALLSNPATTADIKANCEDLKLLGRGDFATLFKWRKTIRAAMQMDRPTTDESVEAQTVEIEPMNEEEAIDEELVRLKEEAAKRTRKDRRRRNEARNKTLQKLQLNMTTNMDIGQDWTDDALNGGDEMFSLDHVEGKSGAARNANLLDAADAVSDEEEAPSAEESDDDSEPLDDRERRALELEAGMDAMYKQYQEHLQMRDAKFRAREARRKSGKYEEWGGIDAEKKESDEESDGGEEGFDSVNRRKFHEDTYDSDDAEDDEDERAELQGTKVENPRKKHAVQASLLTSLESNEEVGLRKNAASSLWYDNPIFQDMIPMESFASGQHDQEEDEEEEEEGQEEDDEEEGQIEEDEAEDEVEEENSDQAYDNDLEIVPSEYATTVPDGAWDINDEDIDAKKHARIAKHGLHTEEAASLAHALVNRQMTKSDLIDRGFSKHHFNDKIGAPEWFLEDENKHYRANIPISKEAVEALRAKQRALDARPIKKVAEAKARKKHRVAMRLEKAQKRADAINENTELSEREKAENINKIMARNMAKKAGAEHKAPQLVVAKGVNRGVKGRPKGTKGRYKMVDPRMKKELRANKRVAQRDGKRRSSGHKNRRIPNGY</sequence>
<dbReference type="InterPro" id="IPR050082">
    <property type="entry name" value="RNA_methyltr_RlmE"/>
</dbReference>
<dbReference type="STRING" id="2020962.A0A2N1J746"/>
<dbReference type="OrthoDB" id="1287559at2759"/>
<evidence type="ECO:0000259" key="10">
    <source>
        <dbReference type="Pfam" id="PF01728"/>
    </source>
</evidence>
<feature type="binding site" evidence="8">
    <location>
        <position position="77"/>
    </location>
    <ligand>
        <name>S-adenosyl-L-methionine</name>
        <dbReference type="ChEBI" id="CHEBI:59789"/>
    </ligand>
</feature>
<keyword evidence="8" id="KW-0175">Coiled coil</keyword>
<feature type="compositionally biased region" description="Acidic residues" evidence="9">
    <location>
        <begin position="621"/>
        <end position="664"/>
    </location>
</feature>
<evidence type="ECO:0000256" key="5">
    <source>
        <dbReference type="ARBA" id="ARBA00022679"/>
    </source>
</evidence>
<dbReference type="AlphaFoldDB" id="A0A2N1J746"/>
<name>A0A2N1J746_9BASI</name>
<comment type="subcellular location">
    <subcellularLocation>
        <location evidence="1 8">Nucleus</location>
        <location evidence="1 8">Nucleolus</location>
    </subcellularLocation>
</comment>
<dbReference type="InterPro" id="IPR012920">
    <property type="entry name" value="rRNA_MeTfrase_SPB1-like_C"/>
</dbReference>
<keyword evidence="4 8" id="KW-0489">Methyltransferase</keyword>
<dbReference type="InterPro" id="IPR015507">
    <property type="entry name" value="rRNA-MeTfrase_E"/>
</dbReference>
<feature type="region of interest" description="Disordered" evidence="9">
    <location>
        <begin position="443"/>
        <end position="465"/>
    </location>
</feature>
<feature type="compositionally biased region" description="Basic and acidic residues" evidence="9">
    <location>
        <begin position="507"/>
        <end position="521"/>
    </location>
</feature>
<feature type="binding site" evidence="8">
    <location>
        <position position="118"/>
    </location>
    <ligand>
        <name>S-adenosyl-L-methionine</name>
        <dbReference type="ChEBI" id="CHEBI:59789"/>
    </ligand>
</feature>
<dbReference type="InterPro" id="IPR029063">
    <property type="entry name" value="SAM-dependent_MTases_sf"/>
</dbReference>
<evidence type="ECO:0000313" key="13">
    <source>
        <dbReference type="EMBL" id="PKI82385.1"/>
    </source>
</evidence>
<feature type="compositionally biased region" description="Basic and acidic residues" evidence="9">
    <location>
        <begin position="862"/>
        <end position="882"/>
    </location>
</feature>
<feature type="region of interest" description="Disordered" evidence="9">
    <location>
        <begin position="848"/>
        <end position="899"/>
    </location>
</feature>
<evidence type="ECO:0000256" key="4">
    <source>
        <dbReference type="ARBA" id="ARBA00022603"/>
    </source>
</evidence>
<organism evidence="13 14">
    <name type="scientific">Malassezia vespertilionis</name>
    <dbReference type="NCBI Taxonomy" id="2020962"/>
    <lineage>
        <taxon>Eukaryota</taxon>
        <taxon>Fungi</taxon>
        <taxon>Dikarya</taxon>
        <taxon>Basidiomycota</taxon>
        <taxon>Ustilaginomycotina</taxon>
        <taxon>Malasseziomycetes</taxon>
        <taxon>Malasseziales</taxon>
        <taxon>Malasseziaceae</taxon>
        <taxon>Malassezia</taxon>
    </lineage>
</organism>
<evidence type="ECO:0000256" key="2">
    <source>
        <dbReference type="ARBA" id="ARBA00022517"/>
    </source>
</evidence>
<dbReference type="HAMAP" id="MF_01547">
    <property type="entry name" value="RNA_methyltr_E"/>
    <property type="match status" value="1"/>
</dbReference>
<evidence type="ECO:0000259" key="11">
    <source>
        <dbReference type="Pfam" id="PF07780"/>
    </source>
</evidence>
<feature type="binding site" evidence="8">
    <location>
        <position position="57"/>
    </location>
    <ligand>
        <name>S-adenosyl-L-methionine</name>
        <dbReference type="ChEBI" id="CHEBI:59789"/>
    </ligand>
</feature>
<feature type="region of interest" description="Disordered" evidence="9">
    <location>
        <begin position="373"/>
        <end position="397"/>
    </location>
</feature>
<dbReference type="SUPFAM" id="SSF53335">
    <property type="entry name" value="S-adenosyl-L-methionine-dependent methyltransferases"/>
    <property type="match status" value="1"/>
</dbReference>
<dbReference type="GO" id="GO:0030687">
    <property type="term" value="C:preribosome, large subunit precursor"/>
    <property type="evidence" value="ECO:0007669"/>
    <property type="project" value="TreeGrafter"/>
</dbReference>
<dbReference type="PANTHER" id="PTHR10920:SF13">
    <property type="entry name" value="PRE-RRNA 2'-O-RIBOSE RNA METHYLTRANSFERASE FTSJ3"/>
    <property type="match status" value="1"/>
</dbReference>
<keyword evidence="3 8" id="KW-0698">rRNA processing</keyword>
<dbReference type="Pfam" id="PF11861">
    <property type="entry name" value="DUF3381"/>
    <property type="match status" value="1"/>
</dbReference>
<feature type="binding site" evidence="8">
    <location>
        <position position="59"/>
    </location>
    <ligand>
        <name>S-adenosyl-L-methionine</name>
        <dbReference type="ChEBI" id="CHEBI:59789"/>
    </ligand>
</feature>
<feature type="domain" description="Ribosomal RNA methyltransferase SPB1-like C-terminal" evidence="11">
    <location>
        <begin position="659"/>
        <end position="879"/>
    </location>
</feature>
<dbReference type="GO" id="GO:0016435">
    <property type="term" value="F:rRNA (guanine) methyltransferase activity"/>
    <property type="evidence" value="ECO:0007669"/>
    <property type="project" value="TreeGrafter"/>
</dbReference>
<evidence type="ECO:0000256" key="6">
    <source>
        <dbReference type="ARBA" id="ARBA00022691"/>
    </source>
</evidence>
<feature type="domain" description="Ribosomal RNA methyltransferase FtsJ" evidence="10">
    <location>
        <begin position="25"/>
        <end position="201"/>
    </location>
</feature>
<feature type="compositionally biased region" description="Basic residues" evidence="9">
    <location>
        <begin position="850"/>
        <end position="861"/>
    </location>
</feature>
<comment type="similarity">
    <text evidence="8">Belongs to the class I-like SAM-binding methyltransferase superfamily. RNA methyltransferase RlmE family. SPB1 subfamily.</text>
</comment>
<dbReference type="GO" id="GO:0000466">
    <property type="term" value="P:maturation of 5.8S rRNA from tricistronic rRNA transcript (SSU-rRNA, 5.8S rRNA, LSU-rRNA)"/>
    <property type="evidence" value="ECO:0007669"/>
    <property type="project" value="TreeGrafter"/>
</dbReference>
<feature type="compositionally biased region" description="Acidic residues" evidence="9">
    <location>
        <begin position="522"/>
        <end position="532"/>
    </location>
</feature>
<dbReference type="InterPro" id="IPR024576">
    <property type="entry name" value="rRNA_MeTfrase_Spb1_DUF3381"/>
</dbReference>
<keyword evidence="5 8" id="KW-0808">Transferase</keyword>
<proteinExistence type="inferred from homology"/>
<feature type="region of interest" description="Disordered" evidence="9">
    <location>
        <begin position="507"/>
        <end position="591"/>
    </location>
</feature>
<dbReference type="Gene3D" id="3.40.50.150">
    <property type="entry name" value="Vaccinia Virus protein VP39"/>
    <property type="match status" value="1"/>
</dbReference>
<keyword evidence="14" id="KW-1185">Reference proteome</keyword>
<dbReference type="Proteomes" id="UP000232875">
    <property type="component" value="Unassembled WGS sequence"/>
</dbReference>
<dbReference type="GO" id="GO:0008650">
    <property type="term" value="F:rRNA (uridine-2'-O-)-methyltransferase activity"/>
    <property type="evidence" value="ECO:0007669"/>
    <property type="project" value="TreeGrafter"/>
</dbReference>
<feature type="coiled-coil region" evidence="8">
    <location>
        <begin position="787"/>
        <end position="814"/>
    </location>
</feature>
<evidence type="ECO:0000256" key="3">
    <source>
        <dbReference type="ARBA" id="ARBA00022552"/>
    </source>
</evidence>
<evidence type="ECO:0000256" key="8">
    <source>
        <dbReference type="HAMAP-Rule" id="MF_03163"/>
    </source>
</evidence>
<dbReference type="GO" id="GO:0005730">
    <property type="term" value="C:nucleolus"/>
    <property type="evidence" value="ECO:0007669"/>
    <property type="project" value="UniProtKB-SubCell"/>
</dbReference>
<dbReference type="FunFam" id="3.40.50.150:FF:000004">
    <property type="entry name" value="AdoMet-dependent rRNA methyltransferase SPB1"/>
    <property type="match status" value="1"/>
</dbReference>
<evidence type="ECO:0000256" key="1">
    <source>
        <dbReference type="ARBA" id="ARBA00004604"/>
    </source>
</evidence>
<feature type="binding site" evidence="8">
    <location>
        <position position="93"/>
    </location>
    <ligand>
        <name>S-adenosyl-L-methionine</name>
        <dbReference type="ChEBI" id="CHEBI:59789"/>
    </ligand>
</feature>
<reference evidence="13 14" key="1">
    <citation type="submission" date="2017-10" db="EMBL/GenBank/DDBJ databases">
        <title>A novel species of cold-tolerant Malassezia isolated from bats.</title>
        <authorList>
            <person name="Lorch J.M."/>
            <person name="Palmer J.M."/>
            <person name="Vanderwolf K.J."/>
            <person name="Schmidt K.Z."/>
            <person name="Verant M.L."/>
            <person name="Weller T.J."/>
            <person name="Blehert D.S."/>
        </authorList>
    </citation>
    <scope>NUCLEOTIDE SEQUENCE [LARGE SCALE GENOMIC DNA]</scope>
    <source>
        <strain evidence="13 14">NWHC:44797-103</strain>
    </source>
</reference>